<dbReference type="SUPFAM" id="SSF49354">
    <property type="entry name" value="PapD-like"/>
    <property type="match status" value="1"/>
</dbReference>
<dbReference type="Gene3D" id="2.60.40.10">
    <property type="entry name" value="Immunoglobulins"/>
    <property type="match status" value="2"/>
</dbReference>
<evidence type="ECO:0000256" key="1">
    <source>
        <dbReference type="ARBA" id="ARBA00004418"/>
    </source>
</evidence>
<dbReference type="PANTHER" id="PTHR30251:SF2">
    <property type="entry name" value="FIMBRIAL CHAPERONE YADV-RELATED"/>
    <property type="match status" value="1"/>
</dbReference>
<dbReference type="InterPro" id="IPR016148">
    <property type="entry name" value="Pili_assmbl_chaperone_C"/>
</dbReference>
<dbReference type="SUPFAM" id="SSF49584">
    <property type="entry name" value="Periplasmic chaperone C-domain"/>
    <property type="match status" value="1"/>
</dbReference>
<evidence type="ECO:0000256" key="6">
    <source>
        <dbReference type="SAM" id="SignalP"/>
    </source>
</evidence>
<evidence type="ECO:0000259" key="7">
    <source>
        <dbReference type="Pfam" id="PF00345"/>
    </source>
</evidence>
<comment type="subcellular location">
    <subcellularLocation>
        <location evidence="1">Periplasm</location>
    </subcellularLocation>
</comment>
<keyword evidence="4" id="KW-0574">Periplasm</keyword>
<keyword evidence="3 6" id="KW-0732">Signal</keyword>
<dbReference type="GeneID" id="93153874"/>
<protein>
    <submittedName>
        <fullName evidence="9">Oxidoreductase</fullName>
    </submittedName>
</protein>
<evidence type="ECO:0000256" key="2">
    <source>
        <dbReference type="ARBA" id="ARBA00007399"/>
    </source>
</evidence>
<dbReference type="InterPro" id="IPR013783">
    <property type="entry name" value="Ig-like_fold"/>
</dbReference>
<dbReference type="InterPro" id="IPR050643">
    <property type="entry name" value="Periplasmic_pilus_chap"/>
</dbReference>
<feature type="domain" description="Pili assembly chaperone N-terminal" evidence="7">
    <location>
        <begin position="22"/>
        <end position="141"/>
    </location>
</feature>
<name>A0A144Z1D7_9ENTR</name>
<evidence type="ECO:0000259" key="8">
    <source>
        <dbReference type="Pfam" id="PF02753"/>
    </source>
</evidence>
<evidence type="ECO:0000256" key="4">
    <source>
        <dbReference type="ARBA" id="ARBA00022764"/>
    </source>
</evidence>
<dbReference type="InterPro" id="IPR016147">
    <property type="entry name" value="Pili_assmbl_chaperone_N"/>
</dbReference>
<dbReference type="Pfam" id="PF02753">
    <property type="entry name" value="PapD_C"/>
    <property type="match status" value="1"/>
</dbReference>
<dbReference type="InterPro" id="IPR008962">
    <property type="entry name" value="PapD-like_sf"/>
</dbReference>
<dbReference type="OrthoDB" id="9131059at2"/>
<dbReference type="Pfam" id="PF00345">
    <property type="entry name" value="PapD_N"/>
    <property type="match status" value="1"/>
</dbReference>
<sequence>MKTLFKLLCGCLIISCLSAQASVVLGGTRIIYPSNKAEVQIALKNKDPHTRYLVQSWVSYANNAKAPFVITPPVYKLQENRQTLLHVIFTGDKKSLPSDRESLFLANVKSVSALSPELKEKNTLQFAMKTRLKLFWRPSQLKEADALVADEKITFRRQGDTLIAKNPTPFYVSFGELAVGGKSVPVKETETTPGAISMMVAPFSEQHFALPKGATGAVTWTAINDFGAQTPQRKQAL</sequence>
<proteinExistence type="inferred from homology"/>
<dbReference type="GO" id="GO:0030288">
    <property type="term" value="C:outer membrane-bounded periplasmic space"/>
    <property type="evidence" value="ECO:0007669"/>
    <property type="project" value="InterPro"/>
</dbReference>
<dbReference type="Proteomes" id="UP000230495">
    <property type="component" value="Unassembled WGS sequence"/>
</dbReference>
<evidence type="ECO:0000256" key="5">
    <source>
        <dbReference type="ARBA" id="ARBA00023186"/>
    </source>
</evidence>
<feature type="signal peptide" evidence="6">
    <location>
        <begin position="1"/>
        <end position="21"/>
    </location>
</feature>
<dbReference type="PRINTS" id="PR00969">
    <property type="entry name" value="CHAPERONPILI"/>
</dbReference>
<dbReference type="AlphaFoldDB" id="A0A144Z1D7"/>
<feature type="chain" id="PRO_5030021629" evidence="6">
    <location>
        <begin position="22"/>
        <end position="237"/>
    </location>
</feature>
<dbReference type="GO" id="GO:0071555">
    <property type="term" value="P:cell wall organization"/>
    <property type="evidence" value="ECO:0007669"/>
    <property type="project" value="InterPro"/>
</dbReference>
<dbReference type="RefSeq" id="WP_023336768.1">
    <property type="nucleotide sequence ID" value="NZ_AP022446.1"/>
</dbReference>
<dbReference type="InterPro" id="IPR001829">
    <property type="entry name" value="Pili_assmbl_chaperone_bac"/>
</dbReference>
<reference evidence="9 10" key="1">
    <citation type="journal article" date="2017" name="J. Antimicrob. Chemother.">
        <title>Characterization of the population structure, drug resistance mechanisms and plasmids of the community-associated Enterobacter cloacae complex in China.</title>
        <authorList>
            <person name="Zhou K."/>
            <person name="Yu W."/>
            <person name="Cao X."/>
            <person name="Shen P."/>
            <person name="Lu H."/>
            <person name="Luo Q."/>
            <person name="Rossen J.W.A."/>
            <person name="Xiao Y."/>
        </authorList>
    </citation>
    <scope>NUCLEOTIDE SEQUENCE [LARGE SCALE GENOMIC DNA]</scope>
    <source>
        <strain evidence="9">ECC1097</strain>
    </source>
</reference>
<evidence type="ECO:0000256" key="3">
    <source>
        <dbReference type="ARBA" id="ARBA00022729"/>
    </source>
</evidence>
<dbReference type="EMBL" id="NEEU01000002">
    <property type="protein sequence ID" value="PJD76410.1"/>
    <property type="molecule type" value="Genomic_DNA"/>
</dbReference>
<accession>A0A144Z1D7</accession>
<dbReference type="InterPro" id="IPR036316">
    <property type="entry name" value="Pili_assmbl_chap_C_dom_sf"/>
</dbReference>
<feature type="domain" description="Pili assembly chaperone C-terminal" evidence="8">
    <location>
        <begin position="165"/>
        <end position="230"/>
    </location>
</feature>
<keyword evidence="5" id="KW-0143">Chaperone</keyword>
<comment type="similarity">
    <text evidence="2">Belongs to the periplasmic pilus chaperone family.</text>
</comment>
<dbReference type="PANTHER" id="PTHR30251">
    <property type="entry name" value="PILUS ASSEMBLY CHAPERONE"/>
    <property type="match status" value="1"/>
</dbReference>
<evidence type="ECO:0000313" key="9">
    <source>
        <dbReference type="EMBL" id="PJD76410.1"/>
    </source>
</evidence>
<evidence type="ECO:0000313" key="10">
    <source>
        <dbReference type="Proteomes" id="UP000230495"/>
    </source>
</evidence>
<comment type="caution">
    <text evidence="9">The sequence shown here is derived from an EMBL/GenBank/DDBJ whole genome shotgun (WGS) entry which is preliminary data.</text>
</comment>
<gene>
    <name evidence="9" type="ORF">B9Q37_03330</name>
</gene>
<organism evidence="9">
    <name type="scientific">Enterobacter kobei</name>
    <dbReference type="NCBI Taxonomy" id="208224"/>
    <lineage>
        <taxon>Bacteria</taxon>
        <taxon>Pseudomonadati</taxon>
        <taxon>Pseudomonadota</taxon>
        <taxon>Gammaproteobacteria</taxon>
        <taxon>Enterobacterales</taxon>
        <taxon>Enterobacteriaceae</taxon>
        <taxon>Enterobacter</taxon>
        <taxon>Enterobacter cloacae complex</taxon>
    </lineage>
</organism>